<gene>
    <name evidence="6" type="ORF">P4826_10500</name>
</gene>
<keyword evidence="7" id="KW-1185">Reference proteome</keyword>
<protein>
    <submittedName>
        <fullName evidence="6">GntR family transcriptional regulator</fullName>
    </submittedName>
</protein>
<dbReference type="InterPro" id="IPR011711">
    <property type="entry name" value="GntR_C"/>
</dbReference>
<dbReference type="PRINTS" id="PR00035">
    <property type="entry name" value="HTHGNTR"/>
</dbReference>
<dbReference type="InterPro" id="IPR000524">
    <property type="entry name" value="Tscrpt_reg_HTH_GntR"/>
</dbReference>
<keyword evidence="3" id="KW-0804">Transcription</keyword>
<feature type="region of interest" description="Disordered" evidence="4">
    <location>
        <begin position="205"/>
        <end position="242"/>
    </location>
</feature>
<dbReference type="Proteomes" id="UP001303211">
    <property type="component" value="Chromosome"/>
</dbReference>
<dbReference type="SUPFAM" id="SSF48008">
    <property type="entry name" value="GntR ligand-binding domain-like"/>
    <property type="match status" value="1"/>
</dbReference>
<sequence length="242" mass="26316">MITKARIAERIIESILAGKLRPGERLGEQDIADLFSISRTLVREALMQLQARGVVEVRSRVGWYVIEPSFDDALETYAARRVIEPGMLRDAGTPLQTSIRRLRQHVADERKAIAAADAAQRSWLQADFHICLAECLGNRFLTSMLIDLSARTTLVSALYQSQSEAQTSNDDHAAIVAALADGDNALAERLMLEHIDTLAGRLDETRAGSGSARDRLRSALAPDAPATRPRSTSKNAAGAGAK</sequence>
<dbReference type="InterPro" id="IPR036390">
    <property type="entry name" value="WH_DNA-bd_sf"/>
</dbReference>
<accession>A0ABZ0J0K6</accession>
<evidence type="ECO:0000259" key="5">
    <source>
        <dbReference type="PROSITE" id="PS50949"/>
    </source>
</evidence>
<evidence type="ECO:0000256" key="3">
    <source>
        <dbReference type="ARBA" id="ARBA00023163"/>
    </source>
</evidence>
<feature type="compositionally biased region" description="Basic and acidic residues" evidence="4">
    <location>
        <begin position="205"/>
        <end position="217"/>
    </location>
</feature>
<evidence type="ECO:0000313" key="6">
    <source>
        <dbReference type="EMBL" id="WOO30866.1"/>
    </source>
</evidence>
<dbReference type="SMART" id="SM00895">
    <property type="entry name" value="FCD"/>
    <property type="match status" value="1"/>
</dbReference>
<keyword evidence="2" id="KW-0238">DNA-binding</keyword>
<dbReference type="SMART" id="SM00345">
    <property type="entry name" value="HTH_GNTR"/>
    <property type="match status" value="1"/>
</dbReference>
<dbReference type="InterPro" id="IPR036388">
    <property type="entry name" value="WH-like_DNA-bd_sf"/>
</dbReference>
<evidence type="ECO:0000256" key="2">
    <source>
        <dbReference type="ARBA" id="ARBA00023125"/>
    </source>
</evidence>
<name>A0ABZ0J0K6_9BURK</name>
<dbReference type="CDD" id="cd07377">
    <property type="entry name" value="WHTH_GntR"/>
    <property type="match status" value="1"/>
</dbReference>
<dbReference type="Gene3D" id="1.10.10.10">
    <property type="entry name" value="Winged helix-like DNA-binding domain superfamily/Winged helix DNA-binding domain"/>
    <property type="match status" value="1"/>
</dbReference>
<dbReference type="InterPro" id="IPR008920">
    <property type="entry name" value="TF_FadR/GntR_C"/>
</dbReference>
<dbReference type="Gene3D" id="1.20.120.530">
    <property type="entry name" value="GntR ligand-binding domain-like"/>
    <property type="match status" value="1"/>
</dbReference>
<dbReference type="PANTHER" id="PTHR43537">
    <property type="entry name" value="TRANSCRIPTIONAL REGULATOR, GNTR FAMILY"/>
    <property type="match status" value="1"/>
</dbReference>
<evidence type="ECO:0000256" key="1">
    <source>
        <dbReference type="ARBA" id="ARBA00023015"/>
    </source>
</evidence>
<dbReference type="SUPFAM" id="SSF46785">
    <property type="entry name" value="Winged helix' DNA-binding domain"/>
    <property type="match status" value="1"/>
</dbReference>
<proteinExistence type="predicted"/>
<dbReference type="Pfam" id="PF07729">
    <property type="entry name" value="FCD"/>
    <property type="match status" value="1"/>
</dbReference>
<dbReference type="EMBL" id="CP136921">
    <property type="protein sequence ID" value="WOO30866.1"/>
    <property type="molecule type" value="Genomic_DNA"/>
</dbReference>
<dbReference type="Pfam" id="PF00392">
    <property type="entry name" value="GntR"/>
    <property type="match status" value="1"/>
</dbReference>
<dbReference type="RefSeq" id="WP_317700362.1">
    <property type="nucleotide sequence ID" value="NZ_CP136921.1"/>
</dbReference>
<reference evidence="6 7" key="1">
    <citation type="submission" date="2023-03" db="EMBL/GenBank/DDBJ databases">
        <title>Diaphorobacter basophil sp. nov., isolated from a sewage-treatment plant.</title>
        <authorList>
            <person name="Yang K."/>
        </authorList>
    </citation>
    <scope>NUCLEOTIDE SEQUENCE [LARGE SCALE GENOMIC DNA]</scope>
    <source>
        <strain evidence="6 7">Y-1</strain>
    </source>
</reference>
<dbReference type="PROSITE" id="PS50949">
    <property type="entry name" value="HTH_GNTR"/>
    <property type="match status" value="1"/>
</dbReference>
<keyword evidence="1" id="KW-0805">Transcription regulation</keyword>
<organism evidence="6 7">
    <name type="scientific">Diaphorobacter limosus</name>
    <dbReference type="NCBI Taxonomy" id="3036128"/>
    <lineage>
        <taxon>Bacteria</taxon>
        <taxon>Pseudomonadati</taxon>
        <taxon>Pseudomonadota</taxon>
        <taxon>Betaproteobacteria</taxon>
        <taxon>Burkholderiales</taxon>
        <taxon>Comamonadaceae</taxon>
        <taxon>Diaphorobacter</taxon>
    </lineage>
</organism>
<feature type="domain" description="HTH gntR-type" evidence="5">
    <location>
        <begin position="1"/>
        <end position="68"/>
    </location>
</feature>
<evidence type="ECO:0000313" key="7">
    <source>
        <dbReference type="Proteomes" id="UP001303211"/>
    </source>
</evidence>
<evidence type="ECO:0000256" key="4">
    <source>
        <dbReference type="SAM" id="MobiDB-lite"/>
    </source>
</evidence>
<dbReference type="PANTHER" id="PTHR43537:SF53">
    <property type="entry name" value="HTH-TYPE TRANSCRIPTIONAL REPRESSOR NANR"/>
    <property type="match status" value="1"/>
</dbReference>